<name>A0A6S7JKV5_PARCT</name>
<reference evidence="2" key="1">
    <citation type="submission" date="2020-04" db="EMBL/GenBank/DDBJ databases">
        <authorList>
            <person name="Alioto T."/>
            <person name="Alioto T."/>
            <person name="Gomez Garrido J."/>
        </authorList>
    </citation>
    <scope>NUCLEOTIDE SEQUENCE</scope>
    <source>
        <strain evidence="2">A484AB</strain>
    </source>
</reference>
<gene>
    <name evidence="2" type="ORF">PACLA_8A016737</name>
</gene>
<keyword evidence="3" id="KW-1185">Reference proteome</keyword>
<feature type="region of interest" description="Disordered" evidence="1">
    <location>
        <begin position="1"/>
        <end position="77"/>
    </location>
</feature>
<proteinExistence type="predicted"/>
<evidence type="ECO:0000313" key="2">
    <source>
        <dbReference type="EMBL" id="CAB4031867.1"/>
    </source>
</evidence>
<dbReference type="AlphaFoldDB" id="A0A6S7JKV5"/>
<dbReference type="Proteomes" id="UP001152795">
    <property type="component" value="Unassembled WGS sequence"/>
</dbReference>
<sequence length="96" mass="11308">MERNERKRRLEDDSNKPSYSKRALQKHESDSSDEEDYTPYVPLKDRRKQELERRAKLLNKSGSSKNEKSDESADKDRVLIHRLKLCPGCKLAAYKI</sequence>
<feature type="compositionally biased region" description="Basic and acidic residues" evidence="1">
    <location>
        <begin position="1"/>
        <end position="15"/>
    </location>
</feature>
<organism evidence="2 3">
    <name type="scientific">Paramuricea clavata</name>
    <name type="common">Red gorgonian</name>
    <name type="synonym">Violescent sea-whip</name>
    <dbReference type="NCBI Taxonomy" id="317549"/>
    <lineage>
        <taxon>Eukaryota</taxon>
        <taxon>Metazoa</taxon>
        <taxon>Cnidaria</taxon>
        <taxon>Anthozoa</taxon>
        <taxon>Octocorallia</taxon>
        <taxon>Malacalcyonacea</taxon>
        <taxon>Plexauridae</taxon>
        <taxon>Paramuricea</taxon>
    </lineage>
</organism>
<feature type="compositionally biased region" description="Basic and acidic residues" evidence="1">
    <location>
        <begin position="43"/>
        <end position="55"/>
    </location>
</feature>
<evidence type="ECO:0000256" key="1">
    <source>
        <dbReference type="SAM" id="MobiDB-lite"/>
    </source>
</evidence>
<protein>
    <submittedName>
        <fullName evidence="2">Uncharacterized protein</fullName>
    </submittedName>
</protein>
<feature type="compositionally biased region" description="Basic and acidic residues" evidence="1">
    <location>
        <begin position="65"/>
        <end position="77"/>
    </location>
</feature>
<accession>A0A6S7JKV5</accession>
<evidence type="ECO:0000313" key="3">
    <source>
        <dbReference type="Proteomes" id="UP001152795"/>
    </source>
</evidence>
<dbReference type="EMBL" id="CACRXK020017949">
    <property type="protein sequence ID" value="CAB4031867.1"/>
    <property type="molecule type" value="Genomic_DNA"/>
</dbReference>
<comment type="caution">
    <text evidence="2">The sequence shown here is derived from an EMBL/GenBank/DDBJ whole genome shotgun (WGS) entry which is preliminary data.</text>
</comment>